<dbReference type="NCBIfam" id="TIGR01777">
    <property type="entry name" value="yfcH"/>
    <property type="match status" value="1"/>
</dbReference>
<evidence type="ECO:0008006" key="4">
    <source>
        <dbReference type="Google" id="ProtNLM"/>
    </source>
</evidence>
<dbReference type="Pfam" id="PF08338">
    <property type="entry name" value="DUF1731"/>
    <property type="match status" value="1"/>
</dbReference>
<name>A0A381XCF1_9ZZZZ</name>
<dbReference type="EMBL" id="UINC01014617">
    <property type="protein sequence ID" value="SVA62232.1"/>
    <property type="molecule type" value="Genomic_DNA"/>
</dbReference>
<protein>
    <recommendedName>
        <fullName evidence="4">TIGR01777 family protein</fullName>
    </recommendedName>
</protein>
<feature type="domain" description="DUF1731" evidence="2">
    <location>
        <begin position="246"/>
        <end position="293"/>
    </location>
</feature>
<dbReference type="Pfam" id="PF01370">
    <property type="entry name" value="Epimerase"/>
    <property type="match status" value="1"/>
</dbReference>
<dbReference type="InterPro" id="IPR013549">
    <property type="entry name" value="DUF1731"/>
</dbReference>
<dbReference type="PANTHER" id="PTHR11092:SF0">
    <property type="entry name" value="EPIMERASE FAMILY PROTEIN SDR39U1"/>
    <property type="match status" value="1"/>
</dbReference>
<feature type="domain" description="NAD-dependent epimerase/dehydratase" evidence="1">
    <location>
        <begin position="3"/>
        <end position="211"/>
    </location>
</feature>
<accession>A0A381XCF1</accession>
<evidence type="ECO:0000259" key="1">
    <source>
        <dbReference type="Pfam" id="PF01370"/>
    </source>
</evidence>
<dbReference type="InterPro" id="IPR010099">
    <property type="entry name" value="SDR39U1"/>
</dbReference>
<sequence>MRIAITGATGLIGAALSDSLQNSGHHVTRLSRRPSSEPDFAVWDPDTGVAEGIEDAEAIVHLAGENIAGGRWTPGRKQRILDSRVSGTKRLCESLAALPSPPPTLITASAVGFYGDRGSAIVDESSPAGQGFLPDVCQAWEAATAPAQDRGIRTVHLRIGIVLTPNGGALQKMLLPFKLGAGGVLGSGSQYMPWVAIDDVLNATLHVLTSNQVTGPVNAVAPGVVTNRDFTKILGRVLRRPTLIPIPAFAMRLAFGEMADALLLGGARVIPTRLGESGFEFGYPALENALRHVLEHAT</sequence>
<organism evidence="3">
    <name type="scientific">marine metagenome</name>
    <dbReference type="NCBI Taxonomy" id="408172"/>
    <lineage>
        <taxon>unclassified sequences</taxon>
        <taxon>metagenomes</taxon>
        <taxon>ecological metagenomes</taxon>
    </lineage>
</organism>
<dbReference type="PANTHER" id="PTHR11092">
    <property type="entry name" value="SUGAR NUCLEOTIDE EPIMERASE RELATED"/>
    <property type="match status" value="1"/>
</dbReference>
<dbReference type="Gene3D" id="3.40.50.720">
    <property type="entry name" value="NAD(P)-binding Rossmann-like Domain"/>
    <property type="match status" value="1"/>
</dbReference>
<dbReference type="CDD" id="cd05242">
    <property type="entry name" value="SDR_a8"/>
    <property type="match status" value="1"/>
</dbReference>
<dbReference type="InterPro" id="IPR036291">
    <property type="entry name" value="NAD(P)-bd_dom_sf"/>
</dbReference>
<reference evidence="3" key="1">
    <citation type="submission" date="2018-05" db="EMBL/GenBank/DDBJ databases">
        <authorList>
            <person name="Lanie J.A."/>
            <person name="Ng W.-L."/>
            <person name="Kazmierczak K.M."/>
            <person name="Andrzejewski T.M."/>
            <person name="Davidsen T.M."/>
            <person name="Wayne K.J."/>
            <person name="Tettelin H."/>
            <person name="Glass J.I."/>
            <person name="Rusch D."/>
            <person name="Podicherti R."/>
            <person name="Tsui H.-C.T."/>
            <person name="Winkler M.E."/>
        </authorList>
    </citation>
    <scope>NUCLEOTIDE SEQUENCE</scope>
</reference>
<proteinExistence type="predicted"/>
<dbReference type="SUPFAM" id="SSF51735">
    <property type="entry name" value="NAD(P)-binding Rossmann-fold domains"/>
    <property type="match status" value="1"/>
</dbReference>
<evidence type="ECO:0000259" key="2">
    <source>
        <dbReference type="Pfam" id="PF08338"/>
    </source>
</evidence>
<evidence type="ECO:0000313" key="3">
    <source>
        <dbReference type="EMBL" id="SVA62232.1"/>
    </source>
</evidence>
<dbReference type="InterPro" id="IPR001509">
    <property type="entry name" value="Epimerase_deHydtase"/>
</dbReference>
<dbReference type="AlphaFoldDB" id="A0A381XCF1"/>
<gene>
    <name evidence="3" type="ORF">METZ01_LOCUS115086</name>
</gene>